<dbReference type="EMBL" id="PVWG01000023">
    <property type="protein sequence ID" value="PSB17853.1"/>
    <property type="molecule type" value="Genomic_DNA"/>
</dbReference>
<evidence type="ECO:0000256" key="1">
    <source>
        <dbReference type="SAM" id="Phobius"/>
    </source>
</evidence>
<keyword evidence="1" id="KW-0812">Transmembrane</keyword>
<gene>
    <name evidence="2" type="ORF">C7B65_17525</name>
</gene>
<evidence type="ECO:0000313" key="3">
    <source>
        <dbReference type="Proteomes" id="UP000238634"/>
    </source>
</evidence>
<organism evidence="2 3">
    <name type="scientific">Phormidesmis priestleyi ULC007</name>
    <dbReference type="NCBI Taxonomy" id="1920490"/>
    <lineage>
        <taxon>Bacteria</taxon>
        <taxon>Bacillati</taxon>
        <taxon>Cyanobacteriota</taxon>
        <taxon>Cyanophyceae</taxon>
        <taxon>Leptolyngbyales</taxon>
        <taxon>Leptolyngbyaceae</taxon>
        <taxon>Phormidesmis</taxon>
    </lineage>
</organism>
<keyword evidence="1" id="KW-1133">Transmembrane helix</keyword>
<evidence type="ECO:0000313" key="2">
    <source>
        <dbReference type="EMBL" id="PSB17853.1"/>
    </source>
</evidence>
<feature type="transmembrane region" description="Helical" evidence="1">
    <location>
        <begin position="177"/>
        <end position="200"/>
    </location>
</feature>
<dbReference type="PRINTS" id="PR01077">
    <property type="entry name" value="CLAUDIN"/>
</dbReference>
<comment type="caution">
    <text evidence="2">The sequence shown here is derived from an EMBL/GenBank/DDBJ whole genome shotgun (WGS) entry which is preliminary data.</text>
</comment>
<dbReference type="RefSeq" id="WP_073073869.1">
    <property type="nucleotide sequence ID" value="NZ_MPPI01000026.1"/>
</dbReference>
<protein>
    <submittedName>
        <fullName evidence="2">Molecular chaperone DnaJ</fullName>
    </submittedName>
</protein>
<accession>A0A2T1DBL9</accession>
<name>A0A2T1DBL9_9CYAN</name>
<dbReference type="Proteomes" id="UP000238634">
    <property type="component" value="Unassembled WGS sequence"/>
</dbReference>
<sequence>MSDRNPYEKLGVPEGATFEEIQSARSRLLEASAGDEKQRLEIEAAYDSVLMERLKMRQEGKIPVPDRIRFPEKLAQASPSAMPALPKSSPEWLTNLVDTPGKVDIALPAGVQFLLGGLVVLSPTDAVLQLAMAVSVGSTLYFLYRKERKLGKAVLLGLGGLLLGFAIGAVLESFLKVYLPVQLGAEIFVSLVTFVVLWLVSSFLK</sequence>
<proteinExistence type="predicted"/>
<dbReference type="Pfam" id="PF11833">
    <property type="entry name" value="CPP1-like"/>
    <property type="match status" value="1"/>
</dbReference>
<dbReference type="InterPro" id="IPR021788">
    <property type="entry name" value="CPP1-like"/>
</dbReference>
<dbReference type="PANTHER" id="PTHR33372:SF2">
    <property type="entry name" value="PROTEIN CHAPERONE-LIKE PROTEIN OF POR1, CHLOROPLASTIC"/>
    <property type="match status" value="1"/>
</dbReference>
<feature type="transmembrane region" description="Helical" evidence="1">
    <location>
        <begin position="153"/>
        <end position="171"/>
    </location>
</feature>
<dbReference type="PANTHER" id="PTHR33372">
    <property type="match status" value="1"/>
</dbReference>
<keyword evidence="3" id="KW-1185">Reference proteome</keyword>
<keyword evidence="1" id="KW-0472">Membrane</keyword>
<dbReference type="AlphaFoldDB" id="A0A2T1DBL9"/>
<dbReference type="OrthoDB" id="483084at2"/>
<reference evidence="2 3" key="2">
    <citation type="submission" date="2018-03" db="EMBL/GenBank/DDBJ databases">
        <title>The ancient ancestry and fast evolution of plastids.</title>
        <authorList>
            <person name="Moore K.R."/>
            <person name="Magnabosco C."/>
            <person name="Momper L."/>
            <person name="Gold D.A."/>
            <person name="Bosak T."/>
            <person name="Fournier G.P."/>
        </authorList>
    </citation>
    <scope>NUCLEOTIDE SEQUENCE [LARGE SCALE GENOMIC DNA]</scope>
    <source>
        <strain evidence="2 3">ULC007</strain>
    </source>
</reference>
<reference evidence="2 3" key="1">
    <citation type="submission" date="2018-02" db="EMBL/GenBank/DDBJ databases">
        <authorList>
            <person name="Cohen D.B."/>
            <person name="Kent A.D."/>
        </authorList>
    </citation>
    <scope>NUCLEOTIDE SEQUENCE [LARGE SCALE GENOMIC DNA]</scope>
    <source>
        <strain evidence="2 3">ULC007</strain>
    </source>
</reference>
<dbReference type="STRING" id="1920490.GCA_001895925_01269"/>